<proteinExistence type="predicted"/>
<organism evidence="1">
    <name type="scientific">Hexamita inflata</name>
    <dbReference type="NCBI Taxonomy" id="28002"/>
    <lineage>
        <taxon>Eukaryota</taxon>
        <taxon>Metamonada</taxon>
        <taxon>Diplomonadida</taxon>
        <taxon>Hexamitidae</taxon>
        <taxon>Hexamitinae</taxon>
        <taxon>Hexamita</taxon>
    </lineage>
</organism>
<dbReference type="EMBL" id="CATOUU010000390">
    <property type="protein sequence ID" value="CAI9928309.1"/>
    <property type="molecule type" value="Genomic_DNA"/>
</dbReference>
<gene>
    <name evidence="1" type="ORF">HINF_LOCUS15954</name>
    <name evidence="2" type="ORF">HINF_LOCUS75970</name>
</gene>
<protein>
    <submittedName>
        <fullName evidence="2">Hypothetical_protein</fullName>
    </submittedName>
</protein>
<dbReference type="EMBL" id="CAXDID020000690">
    <property type="protein sequence ID" value="CAL6110543.1"/>
    <property type="molecule type" value="Genomic_DNA"/>
</dbReference>
<dbReference type="Proteomes" id="UP001642409">
    <property type="component" value="Unassembled WGS sequence"/>
</dbReference>
<comment type="caution">
    <text evidence="1">The sequence shown here is derived from an EMBL/GenBank/DDBJ whole genome shotgun (WGS) entry which is preliminary data.</text>
</comment>
<sequence length="408" mass="45887">MPATRPVFVSFHRSKIKQASRKNIENTPSDNYVTHIQRIRLQLRISSFGPLCSWEHEFISLLAGSQPDHRRGARHDPLSGTQPWHCASRRCELAGKYYRVLDERLRRPRPKARWIAGLSLQHTLRRYTQMRREAETFTWSSPEKTAWSFPLFWNQLAKSAVVCSASVNLEPALKQRQCTRTPANSTAAAHHYAYSCRSSGVCRSWRQRAVNRVCAGSGVRRAVSDKQGACTPVLLPLQASPESNPFRRFGTCRGLIDLVNANATAATAGVAWIKTRATQLVQTPLSEQRELNSQRQRARYSTTVYNELGEHAEPCVSRLGLAPDSFAFPGKHGDARPQRPVFAVSTDQKIKQVSRKILKIFVGPLCNSHPVHPITAAIQHNWPTLQLGTRIDFTFGRKLSRPQARGAA</sequence>
<reference evidence="2 3" key="2">
    <citation type="submission" date="2024-07" db="EMBL/GenBank/DDBJ databases">
        <authorList>
            <person name="Akdeniz Z."/>
        </authorList>
    </citation>
    <scope>NUCLEOTIDE SEQUENCE [LARGE SCALE GENOMIC DNA]</scope>
</reference>
<evidence type="ECO:0000313" key="2">
    <source>
        <dbReference type="EMBL" id="CAL6110543.1"/>
    </source>
</evidence>
<keyword evidence="3" id="KW-1185">Reference proteome</keyword>
<evidence type="ECO:0000313" key="3">
    <source>
        <dbReference type="Proteomes" id="UP001642409"/>
    </source>
</evidence>
<evidence type="ECO:0000313" key="1">
    <source>
        <dbReference type="EMBL" id="CAI9928309.1"/>
    </source>
</evidence>
<name>A0AA86P0S2_9EUKA</name>
<dbReference type="AlphaFoldDB" id="A0AA86P0S2"/>
<reference evidence="1" key="1">
    <citation type="submission" date="2023-06" db="EMBL/GenBank/DDBJ databases">
        <authorList>
            <person name="Kurt Z."/>
        </authorList>
    </citation>
    <scope>NUCLEOTIDE SEQUENCE</scope>
</reference>
<accession>A0AA86P0S2</accession>